<dbReference type="STRING" id="6573.A0A210Q888"/>
<protein>
    <recommendedName>
        <fullName evidence="4">Glycine-rich domain-containing protein 1</fullName>
    </recommendedName>
</protein>
<organism evidence="2 3">
    <name type="scientific">Mizuhopecten yessoensis</name>
    <name type="common">Japanese scallop</name>
    <name type="synonym">Patinopecten yessoensis</name>
    <dbReference type="NCBI Taxonomy" id="6573"/>
    <lineage>
        <taxon>Eukaryota</taxon>
        <taxon>Metazoa</taxon>
        <taxon>Spiralia</taxon>
        <taxon>Lophotrochozoa</taxon>
        <taxon>Mollusca</taxon>
        <taxon>Bivalvia</taxon>
        <taxon>Autobranchia</taxon>
        <taxon>Pteriomorphia</taxon>
        <taxon>Pectinida</taxon>
        <taxon>Pectinoidea</taxon>
        <taxon>Pectinidae</taxon>
        <taxon>Mizuhopecten</taxon>
    </lineage>
</organism>
<dbReference type="PANTHER" id="PTHR34365">
    <property type="entry name" value="ENOLASE (DUF1399)"/>
    <property type="match status" value="1"/>
</dbReference>
<comment type="caution">
    <text evidence="2">The sequence shown here is derived from an EMBL/GenBank/DDBJ whole genome shotgun (WGS) entry which is preliminary data.</text>
</comment>
<reference evidence="2 3" key="1">
    <citation type="journal article" date="2017" name="Nat. Ecol. Evol.">
        <title>Scallop genome provides insights into evolution of bilaterian karyotype and development.</title>
        <authorList>
            <person name="Wang S."/>
            <person name="Zhang J."/>
            <person name="Jiao W."/>
            <person name="Li J."/>
            <person name="Xun X."/>
            <person name="Sun Y."/>
            <person name="Guo X."/>
            <person name="Huan P."/>
            <person name="Dong B."/>
            <person name="Zhang L."/>
            <person name="Hu X."/>
            <person name="Sun X."/>
            <person name="Wang J."/>
            <person name="Zhao C."/>
            <person name="Wang Y."/>
            <person name="Wang D."/>
            <person name="Huang X."/>
            <person name="Wang R."/>
            <person name="Lv J."/>
            <person name="Li Y."/>
            <person name="Zhang Z."/>
            <person name="Liu B."/>
            <person name="Lu W."/>
            <person name="Hui Y."/>
            <person name="Liang J."/>
            <person name="Zhou Z."/>
            <person name="Hou R."/>
            <person name="Li X."/>
            <person name="Liu Y."/>
            <person name="Li H."/>
            <person name="Ning X."/>
            <person name="Lin Y."/>
            <person name="Zhao L."/>
            <person name="Xing Q."/>
            <person name="Dou J."/>
            <person name="Li Y."/>
            <person name="Mao J."/>
            <person name="Guo H."/>
            <person name="Dou H."/>
            <person name="Li T."/>
            <person name="Mu C."/>
            <person name="Jiang W."/>
            <person name="Fu Q."/>
            <person name="Fu X."/>
            <person name="Miao Y."/>
            <person name="Liu J."/>
            <person name="Yu Q."/>
            <person name="Li R."/>
            <person name="Liao H."/>
            <person name="Li X."/>
            <person name="Kong Y."/>
            <person name="Jiang Z."/>
            <person name="Chourrout D."/>
            <person name="Li R."/>
            <person name="Bao Z."/>
        </authorList>
    </citation>
    <scope>NUCLEOTIDE SEQUENCE [LARGE SCALE GENOMIC DNA]</scope>
    <source>
        <strain evidence="2 3">PY_sf001</strain>
    </source>
</reference>
<evidence type="ECO:0000256" key="1">
    <source>
        <dbReference type="SAM" id="MobiDB-lite"/>
    </source>
</evidence>
<gene>
    <name evidence="2" type="ORF">KP79_PYT18103</name>
</gene>
<keyword evidence="3" id="KW-1185">Reference proteome</keyword>
<evidence type="ECO:0008006" key="4">
    <source>
        <dbReference type="Google" id="ProtNLM"/>
    </source>
</evidence>
<proteinExistence type="predicted"/>
<dbReference type="EMBL" id="NEDP02004646">
    <property type="protein sequence ID" value="OWF44962.1"/>
    <property type="molecule type" value="Genomic_DNA"/>
</dbReference>
<dbReference type="PANTHER" id="PTHR34365:SF7">
    <property type="entry name" value="GLYCINE-RICH DOMAIN-CONTAINING PROTEIN 1"/>
    <property type="match status" value="1"/>
</dbReference>
<feature type="compositionally biased region" description="Gly residues" evidence="1">
    <location>
        <begin position="801"/>
        <end position="832"/>
    </location>
</feature>
<sequence length="838" mass="92665">MAQENGFDIADGIDLVEAATREVKFLEKVDQQPSLYNGPIVRRAIYRYECLWLPLAAKHNNRTLVAPLDIAWVWHCHMLAPVAYTRDCEKAVGCVVDFKIFLNNRDNQYNMDLARSYWEEMYPGEPFAVCLDEASCSNTDFTSSFTYDIEKAVGRQQAFYYQVSLPHYLDKKFVAKGLKRYEKFLSVKKSNPDLFIVPCYDTDLIWHTHQLHPVKYKEDTVRILGKHFNHDDSVNDRSLGSKLCTASEETQTRWREMFGEDFSNFGAMYRGDSPAGKLCVVPMAPIYAECTKIASFTIQNIDIDNETMHPKKIANVKFISILEGGIDLELLKLKRPHDHGQGLWNEANLSTVNKSYEIDTYYSRTVDLRLSRKSGFVKKFTGKPSRVTGKFDVDSILKKCLANSEKVTSVGIVCEMSDGSIMKLKQNVEITKISQCRLGVSIGSFEDAVMPEVSEQLWGPIPLPRLPPGQQNLCSVASHRIRNTNGKVMFTCRVIHSVALLTSAVQIYYQDKLAVVCHLVGTDQLPLPSQVDDGDKCAVLNPCKGERAILIKNKRGDWGVVVAGWTGRKPGVPGTKGKRGTPGSPGHLGVKVFHTSKKTWTTAEVEMNHHSEQYTVKCDGVTMELIDGTITYKKNFTEMAENLGLVFCISLLHVLCQPRPKNWQPGQPLQTKAQNRGRVHIQQLPSEEHLMLAGMGLLILTPCNHFIRHKFGLHKSRHYFLHGTQDFSDGSDEEGGDLSQINAELGNEGTRGHLDLELKLDDSEQETEEDDWEFDVDLEGGAEAEDTGGCGGCGGCGGGGDGGGSGWGGDGDGGGGGHGGWGGDGEGGGDGGGRGHSE</sequence>
<name>A0A210Q888_MIZYE</name>
<evidence type="ECO:0000313" key="2">
    <source>
        <dbReference type="EMBL" id="OWF44962.1"/>
    </source>
</evidence>
<dbReference type="InterPro" id="IPR009836">
    <property type="entry name" value="GRDP-like"/>
</dbReference>
<dbReference type="OrthoDB" id="2684236at2759"/>
<dbReference type="Pfam" id="PF07173">
    <property type="entry name" value="GRDP-like"/>
    <property type="match status" value="1"/>
</dbReference>
<feature type="region of interest" description="Disordered" evidence="1">
    <location>
        <begin position="801"/>
        <end position="838"/>
    </location>
</feature>
<evidence type="ECO:0000313" key="3">
    <source>
        <dbReference type="Proteomes" id="UP000242188"/>
    </source>
</evidence>
<dbReference type="AlphaFoldDB" id="A0A210Q888"/>
<accession>A0A210Q888</accession>
<feature type="region of interest" description="Disordered" evidence="1">
    <location>
        <begin position="728"/>
        <end position="750"/>
    </location>
</feature>
<dbReference type="Proteomes" id="UP000242188">
    <property type="component" value="Unassembled WGS sequence"/>
</dbReference>